<name>A0A6J4UXR5_9BACT</name>
<gene>
    <name evidence="1" type="ORF">AVDCRST_MAG49-2642</name>
</gene>
<accession>A0A6J4UXR5</accession>
<evidence type="ECO:0000313" key="1">
    <source>
        <dbReference type="EMBL" id="CAA9562756.1"/>
    </source>
</evidence>
<evidence type="ECO:0008006" key="2">
    <source>
        <dbReference type="Google" id="ProtNLM"/>
    </source>
</evidence>
<organism evidence="1">
    <name type="scientific">uncultured Thermomicrobiales bacterium</name>
    <dbReference type="NCBI Taxonomy" id="1645740"/>
    <lineage>
        <taxon>Bacteria</taxon>
        <taxon>Pseudomonadati</taxon>
        <taxon>Thermomicrobiota</taxon>
        <taxon>Thermomicrobia</taxon>
        <taxon>Thermomicrobiales</taxon>
        <taxon>environmental samples</taxon>
    </lineage>
</organism>
<dbReference type="EMBL" id="CADCWG010000180">
    <property type="protein sequence ID" value="CAA9562756.1"/>
    <property type="molecule type" value="Genomic_DNA"/>
</dbReference>
<dbReference type="AlphaFoldDB" id="A0A6J4UXR5"/>
<proteinExistence type="predicted"/>
<protein>
    <recommendedName>
        <fullName evidence="2">DUF2993 domain-containing protein</fullName>
    </recommendedName>
</protein>
<sequence length="178" mass="18479">MFWRRGCLFGIVALLALCVLGSALGYFVALPRLRDNLRDEVADGIGTEVAGQIAPAGNAEPGRHVITARDLQDSLTGRISGQGLEDLVVRIAPTGVEFGFSTRGQDATYAGNPVVAGGRLAMTDMTVSNDSLGFFLRPDDVGAAIEAGVNGYLAANGLTLDGVELGEGEMTLVTAPAR</sequence>
<reference evidence="1" key="1">
    <citation type="submission" date="2020-02" db="EMBL/GenBank/DDBJ databases">
        <authorList>
            <person name="Meier V. D."/>
        </authorList>
    </citation>
    <scope>NUCLEOTIDE SEQUENCE</scope>
    <source>
        <strain evidence="1">AVDCRST_MAG49</strain>
    </source>
</reference>